<dbReference type="InterPro" id="IPR002110">
    <property type="entry name" value="Ankyrin_rpt"/>
</dbReference>
<evidence type="ECO:0008006" key="5">
    <source>
        <dbReference type="Google" id="ProtNLM"/>
    </source>
</evidence>
<dbReference type="PANTHER" id="PTHR24128:SF87">
    <property type="entry name" value="ANKYRIN REPEAT FAMILY PROTEIN"/>
    <property type="match status" value="1"/>
</dbReference>
<dbReference type="Gene3D" id="1.25.40.20">
    <property type="entry name" value="Ankyrin repeat-containing domain"/>
    <property type="match status" value="2"/>
</dbReference>
<name>A0ABU6RV84_9FABA</name>
<organism evidence="3 4">
    <name type="scientific">Stylosanthes scabra</name>
    <dbReference type="NCBI Taxonomy" id="79078"/>
    <lineage>
        <taxon>Eukaryota</taxon>
        <taxon>Viridiplantae</taxon>
        <taxon>Streptophyta</taxon>
        <taxon>Embryophyta</taxon>
        <taxon>Tracheophyta</taxon>
        <taxon>Spermatophyta</taxon>
        <taxon>Magnoliopsida</taxon>
        <taxon>eudicotyledons</taxon>
        <taxon>Gunneridae</taxon>
        <taxon>Pentapetalae</taxon>
        <taxon>rosids</taxon>
        <taxon>fabids</taxon>
        <taxon>Fabales</taxon>
        <taxon>Fabaceae</taxon>
        <taxon>Papilionoideae</taxon>
        <taxon>50 kb inversion clade</taxon>
        <taxon>dalbergioids sensu lato</taxon>
        <taxon>Dalbergieae</taxon>
        <taxon>Pterocarpus clade</taxon>
        <taxon>Stylosanthes</taxon>
    </lineage>
</organism>
<dbReference type="Pfam" id="PF12796">
    <property type="entry name" value="Ank_2"/>
    <property type="match status" value="1"/>
</dbReference>
<evidence type="ECO:0000256" key="2">
    <source>
        <dbReference type="PROSITE-ProRule" id="PRU00023"/>
    </source>
</evidence>
<dbReference type="InterPro" id="IPR036770">
    <property type="entry name" value="Ankyrin_rpt-contain_sf"/>
</dbReference>
<reference evidence="3 4" key="1">
    <citation type="journal article" date="2023" name="Plants (Basel)">
        <title>Bridging the Gap: Combining Genomics and Transcriptomics Approaches to Understand Stylosanthes scabra, an Orphan Legume from the Brazilian Caatinga.</title>
        <authorList>
            <person name="Ferreira-Neto J.R.C."/>
            <person name="da Silva M.D."/>
            <person name="Binneck E."/>
            <person name="de Melo N.F."/>
            <person name="da Silva R.H."/>
            <person name="de Melo A.L.T.M."/>
            <person name="Pandolfi V."/>
            <person name="Bustamante F.O."/>
            <person name="Brasileiro-Vidal A.C."/>
            <person name="Benko-Iseppon A.M."/>
        </authorList>
    </citation>
    <scope>NUCLEOTIDE SEQUENCE [LARGE SCALE GENOMIC DNA]</scope>
    <source>
        <tissue evidence="3">Leaves</tissue>
    </source>
</reference>
<dbReference type="PROSITE" id="PS50088">
    <property type="entry name" value="ANK_REPEAT"/>
    <property type="match status" value="1"/>
</dbReference>
<dbReference type="SMART" id="SM00248">
    <property type="entry name" value="ANK"/>
    <property type="match status" value="5"/>
</dbReference>
<dbReference type="EMBL" id="JASCZI010032028">
    <property type="protein sequence ID" value="MED6127775.1"/>
    <property type="molecule type" value="Genomic_DNA"/>
</dbReference>
<dbReference type="SUPFAM" id="SSF48403">
    <property type="entry name" value="Ankyrin repeat"/>
    <property type="match status" value="1"/>
</dbReference>
<accession>A0ABU6RV84</accession>
<dbReference type="PROSITE" id="PS50297">
    <property type="entry name" value="ANK_REP_REGION"/>
    <property type="match status" value="1"/>
</dbReference>
<comment type="subcellular location">
    <subcellularLocation>
        <location evidence="1">Cell membrane</location>
        <topology evidence="1">Peripheral membrane protein</topology>
        <orientation evidence="1">Cytoplasmic side</orientation>
    </subcellularLocation>
</comment>
<sequence>MANISEELHAAASLGQIDTIYVAIEQNPYILEEIDAEPFANTPLHTAAFAGRLEFCIEIMRLKPSFGRKLNRQGFSPIHIALLNNQHNLVRRLVEINKDLVRIKGREGVTPLHFVCQSGDDEDNIRLLTDLLEACPDCIEDVNMRNESALHVALLNENLRAFQVLYGRVTNNTRKNALLQETSILNWRDSDGNTILHIATLHDNKEINEKNLEKQTALDIAEAHDSRMIKTTLLEVGAKRGTSIVDDSKPENKIKSKLSISYFRILFRRIQAEASEERRNTILVIGTLFVTAIYQTVLSPPGGLTQGGSDNTSTAIAAGKSFLSGAAFGASTHFRFLQWIEIRY</sequence>
<gene>
    <name evidence="3" type="ORF">PIB30_091369</name>
</gene>
<feature type="repeat" description="ANK" evidence="2">
    <location>
        <begin position="73"/>
        <end position="100"/>
    </location>
</feature>
<protein>
    <recommendedName>
        <fullName evidence="5">PGG domain-containing protein</fullName>
    </recommendedName>
</protein>
<evidence type="ECO:0000313" key="4">
    <source>
        <dbReference type="Proteomes" id="UP001341840"/>
    </source>
</evidence>
<keyword evidence="4" id="KW-1185">Reference proteome</keyword>
<comment type="caution">
    <text evidence="3">The sequence shown here is derived from an EMBL/GenBank/DDBJ whole genome shotgun (WGS) entry which is preliminary data.</text>
</comment>
<keyword evidence="2" id="KW-0040">ANK repeat</keyword>
<evidence type="ECO:0000313" key="3">
    <source>
        <dbReference type="EMBL" id="MED6127775.1"/>
    </source>
</evidence>
<evidence type="ECO:0000256" key="1">
    <source>
        <dbReference type="ARBA" id="ARBA00004413"/>
    </source>
</evidence>
<dbReference type="Proteomes" id="UP001341840">
    <property type="component" value="Unassembled WGS sequence"/>
</dbReference>
<dbReference type="PANTHER" id="PTHR24128">
    <property type="entry name" value="HOMEOBOX PROTEIN WARIAI"/>
    <property type="match status" value="1"/>
</dbReference>
<proteinExistence type="predicted"/>